<organism evidence="1 2">
    <name type="scientific">Lysinibacillus pakistanensis</name>
    <dbReference type="NCBI Taxonomy" id="759811"/>
    <lineage>
        <taxon>Bacteria</taxon>
        <taxon>Bacillati</taxon>
        <taxon>Bacillota</taxon>
        <taxon>Bacilli</taxon>
        <taxon>Bacillales</taxon>
        <taxon>Bacillaceae</taxon>
        <taxon>Lysinibacillus</taxon>
    </lineage>
</organism>
<evidence type="ECO:0000313" key="1">
    <source>
        <dbReference type="EMBL" id="QGG50748.1"/>
    </source>
</evidence>
<sequence length="197" mass="22191">MAIVGGNLEQKEIGLTIGVSGTHRNTEIDEVTGHLRLAQVDADGSGNPIYAEEGTWISKVINLEDKFLDFEKVVTTHTINGASSFTISTRTSDNSMDWSEWTAITADGTIQSETKQYIQVKIDLFAGFVTDVFKISNSDFEINEFVETSNNLRLKSDYQHDMIIDSKWTDVGSLHRKKVTRDEWMRIDKLNVVVVKQ</sequence>
<keyword evidence="2" id="KW-1185">Reference proteome</keyword>
<proteinExistence type="predicted"/>
<reference evidence="1 2" key="1">
    <citation type="submission" date="2019-11" db="EMBL/GenBank/DDBJ databases">
        <title>Whole Genome Sequencing and Comparative Genomic Analyses of Lysinibacillus pakistanensis LZH-9, a Halotolerant Strain with Excellent COD Removal Capability.</title>
        <authorList>
            <person name="Zhou H."/>
        </authorList>
    </citation>
    <scope>NUCLEOTIDE SEQUENCE [LARGE SCALE GENOMIC DNA]</scope>
    <source>
        <strain evidence="1 2">LZH-9</strain>
    </source>
</reference>
<accession>A0ABX6D7G9</accession>
<name>A0ABX6D7G9_9BACI</name>
<dbReference type="Proteomes" id="UP000373269">
    <property type="component" value="Chromosome"/>
</dbReference>
<gene>
    <name evidence="1" type="ORF">GDS87_07180</name>
</gene>
<dbReference type="EMBL" id="CP045835">
    <property type="protein sequence ID" value="QGG50748.1"/>
    <property type="molecule type" value="Genomic_DNA"/>
</dbReference>
<dbReference type="RefSeq" id="WP_369595081.1">
    <property type="nucleotide sequence ID" value="NZ_CP045835.1"/>
</dbReference>
<protein>
    <submittedName>
        <fullName evidence="1">Uncharacterized protein</fullName>
    </submittedName>
</protein>
<evidence type="ECO:0000313" key="2">
    <source>
        <dbReference type="Proteomes" id="UP000373269"/>
    </source>
</evidence>